<proteinExistence type="predicted"/>
<reference evidence="2" key="1">
    <citation type="journal article" date="2014" name="Proc. Natl. Acad. Sci. U.S.A.">
        <title>Extensive sampling of basidiomycete genomes demonstrates inadequacy of the white-rot/brown-rot paradigm for wood decay fungi.</title>
        <authorList>
            <person name="Riley R."/>
            <person name="Salamov A.A."/>
            <person name="Brown D.W."/>
            <person name="Nagy L.G."/>
            <person name="Floudas D."/>
            <person name="Held B.W."/>
            <person name="Levasseur A."/>
            <person name="Lombard V."/>
            <person name="Morin E."/>
            <person name="Otillar R."/>
            <person name="Lindquist E.A."/>
            <person name="Sun H."/>
            <person name="LaButti K.M."/>
            <person name="Schmutz J."/>
            <person name="Jabbour D."/>
            <person name="Luo H."/>
            <person name="Baker S.E."/>
            <person name="Pisabarro A.G."/>
            <person name="Walton J.D."/>
            <person name="Blanchette R.A."/>
            <person name="Henrissat B."/>
            <person name="Martin F."/>
            <person name="Cullen D."/>
            <person name="Hibbett D.S."/>
            <person name="Grigoriev I.V."/>
        </authorList>
    </citation>
    <scope>NUCLEOTIDE SEQUENCE [LARGE SCALE GENOMIC DNA]</scope>
    <source>
        <strain evidence="2">CBS 339.88</strain>
    </source>
</reference>
<evidence type="ECO:0008006" key="3">
    <source>
        <dbReference type="Google" id="ProtNLM"/>
    </source>
</evidence>
<protein>
    <recommendedName>
        <fullName evidence="3">F-box domain-containing protein</fullName>
    </recommendedName>
</protein>
<sequence length="445" mass="50602">MSSIRTIPSHRSSAMLSLNSDILLTFISFLTEDFSTDDASKLSRNCSQLCQFWRQVILDSPSIWGKLINFNDFRHSNDQWMEEILRRSGSSLLWINGRVHGNTAERTEALQTLFFAILNDHWDRIQKIQIYIYQFKEKDRHKWRAIYRPAPHLQVFNVHPPPISSIPLLLLDLPCLFADHAPSLRAFNMQATFPVSPKAPWLSALRIVHLHFPLKLPQILDALGTMHLLESFTISLPTFIPYSPTTNADEATIHLPNLSQLYLLANLSMAMRLITALQVPPGCSFRMRFLGGDVITESVSLVPLLQVTQNYFQSNRPKKVWLTSQHSEFMFSDYDPANPDTVRPFTPFFSVHMTSTAIMTETIRLLTCAVTLPSADMSSVTHLHVISEGLFARRTSHEFFLSLASIKTITITQDMISYLPLSLADPSKDAFPLLGMIRIKGWTDG</sequence>
<dbReference type="AlphaFoldDB" id="A0A067SB21"/>
<evidence type="ECO:0000313" key="1">
    <source>
        <dbReference type="EMBL" id="KDR68130.1"/>
    </source>
</evidence>
<accession>A0A067SB21</accession>
<organism evidence="1 2">
    <name type="scientific">Galerina marginata (strain CBS 339.88)</name>
    <dbReference type="NCBI Taxonomy" id="685588"/>
    <lineage>
        <taxon>Eukaryota</taxon>
        <taxon>Fungi</taxon>
        <taxon>Dikarya</taxon>
        <taxon>Basidiomycota</taxon>
        <taxon>Agaricomycotina</taxon>
        <taxon>Agaricomycetes</taxon>
        <taxon>Agaricomycetidae</taxon>
        <taxon>Agaricales</taxon>
        <taxon>Agaricineae</taxon>
        <taxon>Strophariaceae</taxon>
        <taxon>Galerina</taxon>
    </lineage>
</organism>
<evidence type="ECO:0000313" key="2">
    <source>
        <dbReference type="Proteomes" id="UP000027222"/>
    </source>
</evidence>
<gene>
    <name evidence="1" type="ORF">GALMADRAFT_146614</name>
</gene>
<dbReference type="OrthoDB" id="2893938at2759"/>
<dbReference type="HOGENOM" id="CLU_030662_0_0_1"/>
<dbReference type="Proteomes" id="UP000027222">
    <property type="component" value="Unassembled WGS sequence"/>
</dbReference>
<keyword evidence="2" id="KW-1185">Reference proteome</keyword>
<dbReference type="EMBL" id="KL142410">
    <property type="protein sequence ID" value="KDR68130.1"/>
    <property type="molecule type" value="Genomic_DNA"/>
</dbReference>
<name>A0A067SB21_GALM3</name>